<keyword evidence="2" id="KW-0472">Membrane</keyword>
<keyword evidence="2" id="KW-0812">Transmembrane</keyword>
<feature type="compositionally biased region" description="Basic and acidic residues" evidence="1">
    <location>
        <begin position="131"/>
        <end position="145"/>
    </location>
</feature>
<evidence type="ECO:0000313" key="3">
    <source>
        <dbReference type="EMBL" id="BDB95883.1"/>
    </source>
</evidence>
<evidence type="ECO:0000256" key="2">
    <source>
        <dbReference type="SAM" id="Phobius"/>
    </source>
</evidence>
<name>A0ABN6L2B7_9PROT</name>
<feature type="region of interest" description="Disordered" evidence="1">
    <location>
        <begin position="118"/>
        <end position="179"/>
    </location>
</feature>
<evidence type="ECO:0000313" key="4">
    <source>
        <dbReference type="Proteomes" id="UP001320209"/>
    </source>
</evidence>
<evidence type="ECO:0000256" key="1">
    <source>
        <dbReference type="SAM" id="MobiDB-lite"/>
    </source>
</evidence>
<proteinExistence type="predicted"/>
<sequence>MKNSYLEYNGTKDKIIVYVLNGDFVRKKKGGLSKGKSGASLNNLVNYIKLFFSVFGAGAFLYVGYKFLFSSDGNIAALPPIVRGPSEPIRIKIQNKKNGEEAASKYVYRQIEKKFKEGGAPERLLPPSEEPIVKERIDEKQKGKESYAAQNEPVHSAKTSGKGTDEALPNDETDVSDSVDSILNKQSETLTGKASGDEDSLRFAGLFSENGKVMAKIGYASKSISDAKSQWKKIEKLLPKKVDFPAPSFVKVNKKGRNFYFIVIKRFKSRKEVDLLNSYLSKKGVSCVCVQ</sequence>
<organism evidence="3 4">
    <name type="scientific">Candidatus Hydrogenosomobacter endosymbioticus</name>
    <dbReference type="NCBI Taxonomy" id="2558174"/>
    <lineage>
        <taxon>Bacteria</taxon>
        <taxon>Pseudomonadati</taxon>
        <taxon>Pseudomonadota</taxon>
        <taxon>Alphaproteobacteria</taxon>
        <taxon>Holosporales</taxon>
        <taxon>Holosporaceae</taxon>
        <taxon>Candidatus Hydrogenosomobacter</taxon>
    </lineage>
</organism>
<keyword evidence="2" id="KW-1133">Transmembrane helix</keyword>
<dbReference type="Proteomes" id="UP001320209">
    <property type="component" value="Chromosome"/>
</dbReference>
<reference evidence="3" key="1">
    <citation type="submission" date="2021-10" db="EMBL/GenBank/DDBJ databases">
        <title>Genome Sequence of The Candidatus Hydrogeosomobacter endosymbioticus, an Intracellular Bacterial Symbiont of the Anaerobic Ciliate GW7.</title>
        <authorList>
            <person name="Shiohama Y."/>
            <person name="Shinzato N."/>
        </authorList>
    </citation>
    <scope>NUCLEOTIDE SEQUENCE [LARGE SCALE GENOMIC DNA]</scope>
    <source>
        <strain evidence="3">200920</strain>
    </source>
</reference>
<evidence type="ECO:0008006" key="5">
    <source>
        <dbReference type="Google" id="ProtNLM"/>
    </source>
</evidence>
<accession>A0ABN6L2B7</accession>
<dbReference type="EMBL" id="AP025225">
    <property type="protein sequence ID" value="BDB95883.1"/>
    <property type="molecule type" value="Genomic_DNA"/>
</dbReference>
<keyword evidence="4" id="KW-1185">Reference proteome</keyword>
<feature type="transmembrane region" description="Helical" evidence="2">
    <location>
        <begin position="44"/>
        <end position="65"/>
    </location>
</feature>
<dbReference type="RefSeq" id="WP_236865096.1">
    <property type="nucleotide sequence ID" value="NZ_AP025225.1"/>
</dbReference>
<protein>
    <recommendedName>
        <fullName evidence="5">SPOR domain-containing protein</fullName>
    </recommendedName>
</protein>
<feature type="compositionally biased region" description="Acidic residues" evidence="1">
    <location>
        <begin position="168"/>
        <end position="177"/>
    </location>
</feature>
<gene>
    <name evidence="3" type="ORF">HYD_0160</name>
</gene>